<reference evidence="2 3" key="1">
    <citation type="submission" date="2024-09" db="EMBL/GenBank/DDBJ databases">
        <authorList>
            <person name="D'Angelo T."/>
        </authorList>
    </citation>
    <scope>NUCLEOTIDE SEQUENCE [LARGE SCALE GENOMIC DNA]</scope>
    <source>
        <strain evidence="2">SAG AM-311-F02</strain>
    </source>
</reference>
<evidence type="ECO:0000313" key="3">
    <source>
        <dbReference type="Proteomes" id="UP001594288"/>
    </source>
</evidence>
<dbReference type="Proteomes" id="UP001594288">
    <property type="component" value="Unassembled WGS sequence"/>
</dbReference>
<proteinExistence type="predicted"/>
<evidence type="ECO:0000256" key="1">
    <source>
        <dbReference type="SAM" id="SignalP"/>
    </source>
</evidence>
<comment type="caution">
    <text evidence="2">The sequence shown here is derived from an EMBL/GenBank/DDBJ whole genome shotgun (WGS) entry which is preliminary data.</text>
</comment>
<accession>A0ABV6YPN1</accession>
<name>A0ABV6YPN1_UNCEI</name>
<dbReference type="EMBL" id="JBHPEI010000055">
    <property type="protein sequence ID" value="MFC1800015.1"/>
    <property type="molecule type" value="Genomic_DNA"/>
</dbReference>
<feature type="chain" id="PRO_5047263347" description="Outer membrane protein beta-barrel domain-containing protein" evidence="1">
    <location>
        <begin position="26"/>
        <end position="203"/>
    </location>
</feature>
<evidence type="ECO:0000313" key="2">
    <source>
        <dbReference type="EMBL" id="MFC1800015.1"/>
    </source>
</evidence>
<sequence length="203" mass="22454">MKRMVLCLMLAVSLSVITLTPQSHAAKSPVSQGSRIVAGAITFDSKGGAFYEDENGRRESEWRLFPSGGYFVRDKVAVSLILEVASIKQGKFLDQIWAVGPGAKYYFGGGRQSGGTYYFVGGAYLFGQYIHDSGVSEDPREHYSLQSIKMDTGMTYMLSEAVGATIALFYDLTWVKQKEPENADSWMSGNNFGFEFGFTTFLF</sequence>
<keyword evidence="1" id="KW-0732">Signal</keyword>
<keyword evidence="3" id="KW-1185">Reference proteome</keyword>
<evidence type="ECO:0008006" key="4">
    <source>
        <dbReference type="Google" id="ProtNLM"/>
    </source>
</evidence>
<gene>
    <name evidence="2" type="ORF">ACFL2Z_03785</name>
</gene>
<protein>
    <recommendedName>
        <fullName evidence="4">Outer membrane protein beta-barrel domain-containing protein</fullName>
    </recommendedName>
</protein>
<organism evidence="2 3">
    <name type="scientific">Eiseniibacteriota bacterium</name>
    <dbReference type="NCBI Taxonomy" id="2212470"/>
    <lineage>
        <taxon>Bacteria</taxon>
        <taxon>Candidatus Eiseniibacteriota</taxon>
    </lineage>
</organism>
<feature type="signal peptide" evidence="1">
    <location>
        <begin position="1"/>
        <end position="25"/>
    </location>
</feature>